<feature type="chain" id="PRO_5009314559" evidence="3">
    <location>
        <begin position="20"/>
        <end position="879"/>
    </location>
</feature>
<dbReference type="Proteomes" id="UP000095287">
    <property type="component" value="Unplaced"/>
</dbReference>
<dbReference type="WBParaSite" id="L893_g4188.t1">
    <property type="protein sequence ID" value="L893_g4188.t1"/>
    <property type="gene ID" value="L893_g4188"/>
</dbReference>
<keyword evidence="3" id="KW-0732">Signal</keyword>
<evidence type="ECO:0000313" key="4">
    <source>
        <dbReference type="Proteomes" id="UP000095287"/>
    </source>
</evidence>
<dbReference type="AlphaFoldDB" id="A0A1I8AD03"/>
<accession>A0A1I8AD03</accession>
<keyword evidence="1" id="KW-0175">Coiled coil</keyword>
<evidence type="ECO:0000256" key="1">
    <source>
        <dbReference type="SAM" id="Coils"/>
    </source>
</evidence>
<sequence length="879" mass="98757">MGVSTVVGVLLALISVTSAAYLDLPIAFCEHYVECEAVSRLEERLCIGNTRMMPFWLPPLSRSPTKTRCYHLLKPEYEKLDRLERQFESQLLACMTEQVLPLTDDDQAKCDKVLLKRAPKFSFSNRSLDYIPTNCFQGKKRIDRQCGKLRSCCSSFQGCSDAVATSHLAVAITTMKQAIREIGRTCDQGLDVRAGRQPVFSNDEEGAYKQPTGNITVSIHHNGSVSNDQLPIQREGYLHVRFHQQPNDDIRSNEQLGQVSNPVPLKKDNFTRVTFPKKPNTVPSDSESTTLTEKEGSLTFESAIPPRKEQKHFDATTLPPATEDKTPVTSRPQVSEIPPVAARSEPEPKAQPGKPIIEGPAGITQLGQHLNKLVIQNSGRPKAEHVHDAVESSVSAGPAVSQEPITLIDNSLAELERKEHEHTKTEEIVEDPVTSGAILFISERTTQAVRANAGDSTTPVPRTKLARGCGRRRLAGVKTAENADSINSILSEAGDIPEEDANELKGLFETWYRSIKEKLQEAKKNSTAPILTDAYDHVLRKLDNMSDKFFGQFNSTDFEDSEYPEDDANISNTICDPTAVDPENETKENETLSIASTTEEATGLMIEKAKNENEVTKWDNEEYKKEIKQFREMSARHRNAMFKEEDRTLSKCDHFLRCRHQVTTMLDKCSALQGHQSAIFQSTESLLNNDEDPCNGENFEDINELYEMVIARNSKLRKCLRKDEIALEGEKEATCATLVKQKEDTDDIVKAFMNTTYDSTVACYDTVNVIQERCYQLRDCCPNFDSCRESSHDSENERNILEKTATINANNHQCVREQMRDTLAKLMVDVLQPGAKKITMKQRLEGKLKLKKNDDIQTEASVDVDPIVDIVDKWYPLDE</sequence>
<evidence type="ECO:0000313" key="5">
    <source>
        <dbReference type="WBParaSite" id="L893_g4188.t1"/>
    </source>
</evidence>
<proteinExistence type="predicted"/>
<evidence type="ECO:0000256" key="3">
    <source>
        <dbReference type="SAM" id="SignalP"/>
    </source>
</evidence>
<feature type="signal peptide" evidence="3">
    <location>
        <begin position="1"/>
        <end position="19"/>
    </location>
</feature>
<feature type="region of interest" description="Disordered" evidence="2">
    <location>
        <begin position="378"/>
        <end position="402"/>
    </location>
</feature>
<keyword evidence="4" id="KW-1185">Reference proteome</keyword>
<feature type="region of interest" description="Disordered" evidence="2">
    <location>
        <begin position="259"/>
        <end position="361"/>
    </location>
</feature>
<reference evidence="5" key="1">
    <citation type="submission" date="2016-11" db="UniProtKB">
        <authorList>
            <consortium name="WormBaseParasite"/>
        </authorList>
    </citation>
    <scope>IDENTIFICATION</scope>
</reference>
<protein>
    <submittedName>
        <fullName evidence="5">CPG4 domain-containing protein</fullName>
    </submittedName>
</protein>
<feature type="compositionally biased region" description="Basic and acidic residues" evidence="2">
    <location>
        <begin position="381"/>
        <end position="390"/>
    </location>
</feature>
<feature type="coiled-coil region" evidence="1">
    <location>
        <begin position="606"/>
        <end position="640"/>
    </location>
</feature>
<name>A0A1I8AD03_9BILA</name>
<evidence type="ECO:0000256" key="2">
    <source>
        <dbReference type="SAM" id="MobiDB-lite"/>
    </source>
</evidence>
<feature type="compositionally biased region" description="Polar residues" evidence="2">
    <location>
        <begin position="281"/>
        <end position="291"/>
    </location>
</feature>
<organism evidence="4 5">
    <name type="scientific">Steinernema glaseri</name>
    <dbReference type="NCBI Taxonomy" id="37863"/>
    <lineage>
        <taxon>Eukaryota</taxon>
        <taxon>Metazoa</taxon>
        <taxon>Ecdysozoa</taxon>
        <taxon>Nematoda</taxon>
        <taxon>Chromadorea</taxon>
        <taxon>Rhabditida</taxon>
        <taxon>Tylenchina</taxon>
        <taxon>Panagrolaimomorpha</taxon>
        <taxon>Strongyloidoidea</taxon>
        <taxon>Steinernematidae</taxon>
        <taxon>Steinernema</taxon>
    </lineage>
</organism>